<organism evidence="7 8">
    <name type="scientific">Williamsia limnetica</name>
    <dbReference type="NCBI Taxonomy" id="882452"/>
    <lineage>
        <taxon>Bacteria</taxon>
        <taxon>Bacillati</taxon>
        <taxon>Actinomycetota</taxon>
        <taxon>Actinomycetes</taxon>
        <taxon>Mycobacteriales</taxon>
        <taxon>Nocardiaceae</taxon>
        <taxon>Williamsia</taxon>
    </lineage>
</organism>
<keyword evidence="8" id="KW-1185">Reference proteome</keyword>
<dbReference type="GO" id="GO:0008677">
    <property type="term" value="F:2-dehydropantoate 2-reductase activity"/>
    <property type="evidence" value="ECO:0007669"/>
    <property type="project" value="UniProtKB-EC"/>
</dbReference>
<feature type="domain" description="Ketopantoate reductase N-terminal" evidence="5">
    <location>
        <begin position="4"/>
        <end position="154"/>
    </location>
</feature>
<evidence type="ECO:0000313" key="7">
    <source>
        <dbReference type="EMBL" id="PYE18655.1"/>
    </source>
</evidence>
<dbReference type="InterPro" id="IPR008927">
    <property type="entry name" value="6-PGluconate_DH-like_C_sf"/>
</dbReference>
<comment type="pathway">
    <text evidence="4">Cofactor biosynthesis; (R)-pantothenate biosynthesis; (R)-pantoate from 3-methyl-2-oxobutanoate: step 2/2.</text>
</comment>
<comment type="function">
    <text evidence="4">Catalyzes the NADPH-dependent reduction of ketopantoate into pantoic acid.</text>
</comment>
<dbReference type="InterPro" id="IPR013328">
    <property type="entry name" value="6PGD_dom2"/>
</dbReference>
<dbReference type="PANTHER" id="PTHR21708:SF26">
    <property type="entry name" value="2-DEHYDROPANTOATE 2-REDUCTASE"/>
    <property type="match status" value="1"/>
</dbReference>
<protein>
    <recommendedName>
        <fullName evidence="4">2-dehydropantoate 2-reductase</fullName>
        <ecNumber evidence="4">1.1.1.169</ecNumber>
    </recommendedName>
    <alternativeName>
        <fullName evidence="4">Ketopantoate reductase</fullName>
    </alternativeName>
</protein>
<dbReference type="Pfam" id="PF08546">
    <property type="entry name" value="ApbA_C"/>
    <property type="match status" value="1"/>
</dbReference>
<name>A0A318S438_WILLI</name>
<dbReference type="Pfam" id="PF02558">
    <property type="entry name" value="ApbA"/>
    <property type="match status" value="1"/>
</dbReference>
<accession>A0A318S438</accession>
<dbReference type="RefSeq" id="WP_110469097.1">
    <property type="nucleotide sequence ID" value="NZ_QJSP01000004.1"/>
</dbReference>
<sequence>MAKVAIVGCGAMGSVYAGLMQEAGHEVHGVTLWTDHVAAVNADGLRVYGDSGDRTVRLASMSTTTDDIGVCDLVIIATKSFDAEAAAKSSAGLIGPDTVVQTIQNGLGSPEVVAHSIDAAQIAVGVVGGFGASIPTPGQAHHNGREITRFGAYRGLPRERLEFGAQVWSSAGFKVAIFDDIDQMVWEKLLINVAFSGSSFLTGLTIAQIINDPKSWRVASACALEALDVANALGVTIDVGDPIEYIRTLGLRIGDAKPSMRLDAELRRRAEVDAINGSIVRVGAQIGVPTPVNSVVVDLAHAAESGYIHDADVTRIG</sequence>
<gene>
    <name evidence="7" type="ORF">DFR67_104234</name>
</gene>
<keyword evidence="2 4" id="KW-0521">NADP</keyword>
<dbReference type="InterPro" id="IPR013332">
    <property type="entry name" value="KPR_N"/>
</dbReference>
<dbReference type="OrthoDB" id="9796561at2"/>
<dbReference type="GO" id="GO:0005737">
    <property type="term" value="C:cytoplasm"/>
    <property type="evidence" value="ECO:0007669"/>
    <property type="project" value="TreeGrafter"/>
</dbReference>
<dbReference type="InterPro" id="IPR013752">
    <property type="entry name" value="KPA_reductase"/>
</dbReference>
<dbReference type="GO" id="GO:0015940">
    <property type="term" value="P:pantothenate biosynthetic process"/>
    <property type="evidence" value="ECO:0007669"/>
    <property type="project" value="UniProtKB-UniPathway"/>
</dbReference>
<comment type="caution">
    <text evidence="7">The sequence shown here is derived from an EMBL/GenBank/DDBJ whole genome shotgun (WGS) entry which is preliminary data.</text>
</comment>
<dbReference type="UniPathway" id="UPA00028">
    <property type="reaction ID" value="UER00004"/>
</dbReference>
<evidence type="ECO:0000313" key="8">
    <source>
        <dbReference type="Proteomes" id="UP000247591"/>
    </source>
</evidence>
<dbReference type="NCBIfam" id="TIGR00745">
    <property type="entry name" value="apbA_panE"/>
    <property type="match status" value="1"/>
</dbReference>
<reference evidence="7 8" key="1">
    <citation type="submission" date="2018-06" db="EMBL/GenBank/DDBJ databases">
        <title>Genomic Encyclopedia of Type Strains, Phase IV (KMG-IV): sequencing the most valuable type-strain genomes for metagenomic binning, comparative biology and taxonomic classification.</title>
        <authorList>
            <person name="Goeker M."/>
        </authorList>
    </citation>
    <scope>NUCLEOTIDE SEQUENCE [LARGE SCALE GENOMIC DNA]</scope>
    <source>
        <strain evidence="7 8">DSM 45521</strain>
    </source>
</reference>
<dbReference type="SUPFAM" id="SSF48179">
    <property type="entry name" value="6-phosphogluconate dehydrogenase C-terminal domain-like"/>
    <property type="match status" value="1"/>
</dbReference>
<dbReference type="EMBL" id="QJSP01000004">
    <property type="protein sequence ID" value="PYE18655.1"/>
    <property type="molecule type" value="Genomic_DNA"/>
</dbReference>
<evidence type="ECO:0000259" key="5">
    <source>
        <dbReference type="Pfam" id="PF02558"/>
    </source>
</evidence>
<dbReference type="SUPFAM" id="SSF51735">
    <property type="entry name" value="NAD(P)-binding Rossmann-fold domains"/>
    <property type="match status" value="1"/>
</dbReference>
<evidence type="ECO:0000256" key="2">
    <source>
        <dbReference type="ARBA" id="ARBA00022857"/>
    </source>
</evidence>
<comment type="catalytic activity">
    <reaction evidence="4">
        <text>(R)-pantoate + NADP(+) = 2-dehydropantoate + NADPH + H(+)</text>
        <dbReference type="Rhea" id="RHEA:16233"/>
        <dbReference type="ChEBI" id="CHEBI:11561"/>
        <dbReference type="ChEBI" id="CHEBI:15378"/>
        <dbReference type="ChEBI" id="CHEBI:15980"/>
        <dbReference type="ChEBI" id="CHEBI:57783"/>
        <dbReference type="ChEBI" id="CHEBI:58349"/>
        <dbReference type="EC" id="1.1.1.169"/>
    </reaction>
</comment>
<dbReference type="EC" id="1.1.1.169" evidence="4"/>
<dbReference type="PANTHER" id="PTHR21708">
    <property type="entry name" value="PROBABLE 2-DEHYDROPANTOATE 2-REDUCTASE"/>
    <property type="match status" value="1"/>
</dbReference>
<dbReference type="AlphaFoldDB" id="A0A318S438"/>
<dbReference type="Gene3D" id="1.10.1040.10">
    <property type="entry name" value="N-(1-d-carboxylethyl)-l-norvaline Dehydrogenase, domain 2"/>
    <property type="match status" value="1"/>
</dbReference>
<dbReference type="InterPro" id="IPR036291">
    <property type="entry name" value="NAD(P)-bd_dom_sf"/>
</dbReference>
<evidence type="ECO:0000256" key="1">
    <source>
        <dbReference type="ARBA" id="ARBA00007870"/>
    </source>
</evidence>
<keyword evidence="3 4" id="KW-0560">Oxidoreductase</keyword>
<dbReference type="FunFam" id="1.10.1040.10:FF:000017">
    <property type="entry name" value="2-dehydropantoate 2-reductase"/>
    <property type="match status" value="1"/>
</dbReference>
<evidence type="ECO:0000259" key="6">
    <source>
        <dbReference type="Pfam" id="PF08546"/>
    </source>
</evidence>
<dbReference type="Gene3D" id="3.40.50.720">
    <property type="entry name" value="NAD(P)-binding Rossmann-like Domain"/>
    <property type="match status" value="1"/>
</dbReference>
<feature type="domain" description="Ketopantoate reductase C-terminal" evidence="6">
    <location>
        <begin position="180"/>
        <end position="303"/>
    </location>
</feature>
<evidence type="ECO:0000256" key="4">
    <source>
        <dbReference type="RuleBase" id="RU362068"/>
    </source>
</evidence>
<evidence type="ECO:0000256" key="3">
    <source>
        <dbReference type="ARBA" id="ARBA00023002"/>
    </source>
</evidence>
<dbReference type="InterPro" id="IPR003710">
    <property type="entry name" value="ApbA"/>
</dbReference>
<proteinExistence type="inferred from homology"/>
<dbReference type="InterPro" id="IPR051402">
    <property type="entry name" value="KPR-Related"/>
</dbReference>
<dbReference type="Proteomes" id="UP000247591">
    <property type="component" value="Unassembled WGS sequence"/>
</dbReference>
<comment type="similarity">
    <text evidence="1 4">Belongs to the ketopantoate reductase family.</text>
</comment>
<keyword evidence="4" id="KW-0566">Pantothenate biosynthesis</keyword>